<name>A0A7W5P6J7_9ACTN</name>
<keyword evidence="3" id="KW-1185">Reference proteome</keyword>
<feature type="coiled-coil region" evidence="1">
    <location>
        <begin position="107"/>
        <end position="134"/>
    </location>
</feature>
<dbReference type="RefSeq" id="WP_183337494.1">
    <property type="nucleotide sequence ID" value="NZ_JACHZG010000001.1"/>
</dbReference>
<evidence type="ECO:0000256" key="1">
    <source>
        <dbReference type="SAM" id="Coils"/>
    </source>
</evidence>
<dbReference type="EMBL" id="JACHZG010000001">
    <property type="protein sequence ID" value="MBB3326570.1"/>
    <property type="molecule type" value="Genomic_DNA"/>
</dbReference>
<proteinExistence type="predicted"/>
<evidence type="ECO:0000313" key="2">
    <source>
        <dbReference type="EMBL" id="MBB3326570.1"/>
    </source>
</evidence>
<dbReference type="AlphaFoldDB" id="A0A7W5P6J7"/>
<dbReference type="Proteomes" id="UP000565572">
    <property type="component" value="Unassembled WGS sequence"/>
</dbReference>
<keyword evidence="1" id="KW-0175">Coiled coil</keyword>
<evidence type="ECO:0000313" key="3">
    <source>
        <dbReference type="Proteomes" id="UP000565572"/>
    </source>
</evidence>
<protein>
    <submittedName>
        <fullName evidence="2">Uncharacterized protein</fullName>
    </submittedName>
</protein>
<reference evidence="2 3" key="1">
    <citation type="submission" date="2020-08" db="EMBL/GenBank/DDBJ databases">
        <title>Sequencing the genomes of 1000 actinobacteria strains.</title>
        <authorList>
            <person name="Klenk H.-P."/>
        </authorList>
    </citation>
    <scope>NUCLEOTIDE SEQUENCE [LARGE SCALE GENOMIC DNA]</scope>
    <source>
        <strain evidence="2 3">DSM 11053</strain>
    </source>
</reference>
<organism evidence="2 3">
    <name type="scientific">Microlunatus antarcticus</name>
    <dbReference type="NCBI Taxonomy" id="53388"/>
    <lineage>
        <taxon>Bacteria</taxon>
        <taxon>Bacillati</taxon>
        <taxon>Actinomycetota</taxon>
        <taxon>Actinomycetes</taxon>
        <taxon>Propionibacteriales</taxon>
        <taxon>Propionibacteriaceae</taxon>
        <taxon>Microlunatus</taxon>
    </lineage>
</organism>
<comment type="caution">
    <text evidence="2">The sequence shown here is derived from an EMBL/GenBank/DDBJ whole genome shotgun (WGS) entry which is preliminary data.</text>
</comment>
<sequence>MNDDGIDALIRAARRVAAGERLTGDLLTQEKVPARLRLLLAATALTAANLPVSKRAIVDAAPAAWSATYRNHAELLEDIKALVPDLVAAQLSLVGEMPTGTDLRRQLDQANASIEKERGLRAELEEEVRQLREYALTLHLRAKPEYDAMMAERQQKVRLLRPVGDDRDG</sequence>
<accession>A0A7W5P6J7</accession>
<gene>
    <name evidence="2" type="ORF">FHX39_001514</name>
</gene>